<accession>A0AAD6U3B3</accession>
<evidence type="ECO:0000313" key="3">
    <source>
        <dbReference type="Proteomes" id="UP001222325"/>
    </source>
</evidence>
<sequence>MSIEEFGPPPVARTDADLLGPRAKKDRRLWGIGAPGEVSLLAGWEGIQLPPLKRSEYPGAEDSEVVSVAAAEDAEVMEAATAAGTECCQADEATGAAEETDKEQVEATTGQQDVADVFTLAPMNEEMRSIARYATRLSHDTMSAGLRRPRERIQLGLLKPTGATRNALKKVGPLPKKVAPPVVKLQQVLDATSHAQATTKKTAAAGVGPVLKGKENGRLTSTAPNTLPPSAVPSMGPPSAIPGRTRAPSADPTVTARPSNIRPPSRATRPPTFVLRPPGTAAPPARLAHAAPRAPSPAVPPAAAPPPASLIAPRGRYTTAEKGKGRAP</sequence>
<comment type="caution">
    <text evidence="2">The sequence shown here is derived from an EMBL/GenBank/DDBJ whole genome shotgun (WGS) entry which is preliminary data.</text>
</comment>
<gene>
    <name evidence="2" type="ORF">B0H15DRAFT_851594</name>
</gene>
<feature type="compositionally biased region" description="Pro residues" evidence="1">
    <location>
        <begin position="294"/>
        <end position="308"/>
    </location>
</feature>
<keyword evidence="3" id="KW-1185">Reference proteome</keyword>
<feature type="region of interest" description="Disordered" evidence="1">
    <location>
        <begin position="197"/>
        <end position="328"/>
    </location>
</feature>
<feature type="compositionally biased region" description="Pro residues" evidence="1">
    <location>
        <begin position="226"/>
        <end position="240"/>
    </location>
</feature>
<feature type="compositionally biased region" description="Basic and acidic residues" evidence="1">
    <location>
        <begin position="319"/>
        <end position="328"/>
    </location>
</feature>
<proteinExistence type="predicted"/>
<dbReference type="EMBL" id="JARJCN010000042">
    <property type="protein sequence ID" value="KAJ7083179.1"/>
    <property type="molecule type" value="Genomic_DNA"/>
</dbReference>
<evidence type="ECO:0000313" key="2">
    <source>
        <dbReference type="EMBL" id="KAJ7083179.1"/>
    </source>
</evidence>
<name>A0AAD6U3B3_9AGAR</name>
<reference evidence="2" key="1">
    <citation type="submission" date="2023-03" db="EMBL/GenBank/DDBJ databases">
        <title>Massive genome expansion in bonnet fungi (Mycena s.s.) driven by repeated elements and novel gene families across ecological guilds.</title>
        <authorList>
            <consortium name="Lawrence Berkeley National Laboratory"/>
            <person name="Harder C.B."/>
            <person name="Miyauchi S."/>
            <person name="Viragh M."/>
            <person name="Kuo A."/>
            <person name="Thoen E."/>
            <person name="Andreopoulos B."/>
            <person name="Lu D."/>
            <person name="Skrede I."/>
            <person name="Drula E."/>
            <person name="Henrissat B."/>
            <person name="Morin E."/>
            <person name="Kohler A."/>
            <person name="Barry K."/>
            <person name="LaButti K."/>
            <person name="Morin E."/>
            <person name="Salamov A."/>
            <person name="Lipzen A."/>
            <person name="Mereny Z."/>
            <person name="Hegedus B."/>
            <person name="Baldrian P."/>
            <person name="Stursova M."/>
            <person name="Weitz H."/>
            <person name="Taylor A."/>
            <person name="Grigoriev I.V."/>
            <person name="Nagy L.G."/>
            <person name="Martin F."/>
            <person name="Kauserud H."/>
        </authorList>
    </citation>
    <scope>NUCLEOTIDE SEQUENCE</scope>
    <source>
        <strain evidence="2">CBHHK173m</strain>
    </source>
</reference>
<dbReference type="Proteomes" id="UP001222325">
    <property type="component" value="Unassembled WGS sequence"/>
</dbReference>
<evidence type="ECO:0000256" key="1">
    <source>
        <dbReference type="SAM" id="MobiDB-lite"/>
    </source>
</evidence>
<feature type="region of interest" description="Disordered" evidence="1">
    <location>
        <begin position="1"/>
        <end position="20"/>
    </location>
</feature>
<organism evidence="2 3">
    <name type="scientific">Mycena belliarum</name>
    <dbReference type="NCBI Taxonomy" id="1033014"/>
    <lineage>
        <taxon>Eukaryota</taxon>
        <taxon>Fungi</taxon>
        <taxon>Dikarya</taxon>
        <taxon>Basidiomycota</taxon>
        <taxon>Agaricomycotina</taxon>
        <taxon>Agaricomycetes</taxon>
        <taxon>Agaricomycetidae</taxon>
        <taxon>Agaricales</taxon>
        <taxon>Marasmiineae</taxon>
        <taxon>Mycenaceae</taxon>
        <taxon>Mycena</taxon>
    </lineage>
</organism>
<protein>
    <submittedName>
        <fullName evidence="2">Uncharacterized protein</fullName>
    </submittedName>
</protein>
<feature type="compositionally biased region" description="Low complexity" evidence="1">
    <location>
        <begin position="282"/>
        <end position="293"/>
    </location>
</feature>
<dbReference type="AlphaFoldDB" id="A0AAD6U3B3"/>